<reference evidence="2" key="1">
    <citation type="submission" date="2021-04" db="EMBL/GenBank/DDBJ databases">
        <title>Sinoanaerobacter chloroacetimidivorans sp. nov., an obligate anaerobic bacterium isolated from anaerobic sludge.</title>
        <authorList>
            <person name="Bao Y."/>
        </authorList>
    </citation>
    <scope>NUCLEOTIDE SEQUENCE</scope>
    <source>
        <strain evidence="2">BAD-6</strain>
    </source>
</reference>
<feature type="domain" description="Response receiver" evidence="1">
    <location>
        <begin position="17"/>
        <end position="192"/>
    </location>
</feature>
<dbReference type="EMBL" id="JAGSND010000007">
    <property type="protein sequence ID" value="MBR0598598.1"/>
    <property type="molecule type" value="Genomic_DNA"/>
</dbReference>
<evidence type="ECO:0000259" key="1">
    <source>
        <dbReference type="Pfam" id="PF19192"/>
    </source>
</evidence>
<sequence>MSSSNQLQCQNVLKNYFNNIIMLDDDFRFVLGNSISQNDGIAKFELSHEDVDPAAMDVVGDIENNLIVEELIKEEPIKDESISNVLYYCRERNMNLFPYEFKDSESFDVYKFINFAKKFTWIILDWNIPDQTQIYNEVIKTFGSDKRLRFITIYTDSDDLNPIKESIFKIAKEFNFNLDSISEENSLYQIGSIIIFLQQKTECELSKLLDTFSLTMLDNFGELFLAILQYSQVIEEKSSEVLMKTTNPFKILALMQVLKNDTTQEGFNKELNKVISENILAFASLPVETTEYIKENIINHIKEYTKKMTVIKDCCECYQGKETKPKFITSYTDDMLSDILKDSEIDKLFEYFNNMNFSALDKPPIQFTADLLTNMSFKNSVYPNLLDCIILGSLKPNDTMIDLKKHYGEALLKLLEFTKYDKYSEDEVFEERLDKGGIELDNLFSIGDVFELKDRKRDYYEYLLCITPECDTLRLSSSINERVTFIPGHVISWRDYKKHIENNNKYKQYVSLLPCCNKKGEHIVPVEWDFYSVHMFNLKSKEDKERVKRYKRYYNMRYEYTKQIQSKFISYFLRNGVDELFIKDKNVSFGDMLIDMIM</sequence>
<dbReference type="Pfam" id="PF19192">
    <property type="entry name" value="Response_reg_2"/>
    <property type="match status" value="1"/>
</dbReference>
<comment type="caution">
    <text evidence="2">The sequence shown here is derived from an EMBL/GenBank/DDBJ whole genome shotgun (WGS) entry which is preliminary data.</text>
</comment>
<protein>
    <recommendedName>
        <fullName evidence="1">Response receiver domain-containing protein</fullName>
    </recommendedName>
</protein>
<reference evidence="2" key="2">
    <citation type="submission" date="2021-04" db="EMBL/GenBank/DDBJ databases">
        <authorList>
            <person name="Liu J."/>
        </authorList>
    </citation>
    <scope>NUCLEOTIDE SEQUENCE</scope>
    <source>
        <strain evidence="2">BAD-6</strain>
    </source>
</reference>
<keyword evidence="3" id="KW-1185">Reference proteome</keyword>
<evidence type="ECO:0000313" key="3">
    <source>
        <dbReference type="Proteomes" id="UP000675664"/>
    </source>
</evidence>
<dbReference type="RefSeq" id="WP_227018720.1">
    <property type="nucleotide sequence ID" value="NZ_JAGSND010000007.1"/>
</dbReference>
<accession>A0A8J8B1D0</accession>
<name>A0A8J8B1D0_9FIRM</name>
<dbReference type="InterPro" id="IPR043834">
    <property type="entry name" value="REC"/>
</dbReference>
<gene>
    <name evidence="2" type="ORF">KCX82_11975</name>
</gene>
<proteinExistence type="predicted"/>
<evidence type="ECO:0000313" key="2">
    <source>
        <dbReference type="EMBL" id="MBR0598598.1"/>
    </source>
</evidence>
<dbReference type="AlphaFoldDB" id="A0A8J8B1D0"/>
<dbReference type="Proteomes" id="UP000675664">
    <property type="component" value="Unassembled WGS sequence"/>
</dbReference>
<organism evidence="2 3">
    <name type="scientific">Sinanaerobacter chloroacetimidivorans</name>
    <dbReference type="NCBI Taxonomy" id="2818044"/>
    <lineage>
        <taxon>Bacteria</taxon>
        <taxon>Bacillati</taxon>
        <taxon>Bacillota</taxon>
        <taxon>Clostridia</taxon>
        <taxon>Peptostreptococcales</taxon>
        <taxon>Anaerovoracaceae</taxon>
        <taxon>Sinanaerobacter</taxon>
    </lineage>
</organism>